<dbReference type="Gene3D" id="3.40.50.300">
    <property type="entry name" value="P-loop containing nucleotide triphosphate hydrolases"/>
    <property type="match status" value="2"/>
</dbReference>
<dbReference type="GO" id="GO:0016887">
    <property type="term" value="F:ATP hydrolysis activity"/>
    <property type="evidence" value="ECO:0007669"/>
    <property type="project" value="TreeGrafter"/>
</dbReference>
<feature type="domain" description="Helicase C-terminal" evidence="4">
    <location>
        <begin position="192"/>
        <end position="341"/>
    </location>
</feature>
<proteinExistence type="predicted"/>
<dbReference type="SMART" id="SM00490">
    <property type="entry name" value="HELICc"/>
    <property type="match status" value="1"/>
</dbReference>
<dbReference type="GO" id="GO:0005524">
    <property type="term" value="F:ATP binding"/>
    <property type="evidence" value="ECO:0007669"/>
    <property type="project" value="UniProtKB-KW"/>
</dbReference>
<name>A0A7Z7LGJ2_9BACT</name>
<evidence type="ECO:0000259" key="3">
    <source>
        <dbReference type="PROSITE" id="PS51192"/>
    </source>
</evidence>
<dbReference type="SUPFAM" id="SSF52540">
    <property type="entry name" value="P-loop containing nucleoside triphosphate hydrolases"/>
    <property type="match status" value="1"/>
</dbReference>
<dbReference type="RefSeq" id="WP_231936723.1">
    <property type="nucleotide sequence ID" value="NZ_LS974202.1"/>
</dbReference>
<gene>
    <name evidence="5" type="ORF">MESINF_2141</name>
</gene>
<sequence>MLLIAGTASGKTEAVMIPVLNRLLHAERGLKCIYFAPLKSLINDIASRLDVMLSPFGLFVGKWHGDLSRWDKESAIRDSSILVTTPESVEGILSSSNACLLEGIEFIIIDEVHAFIESPRGAQLVSILERLRILSQADPQRIAMSATVGNPDRMMKWLNGSSERSCVIVADGRKVSRHMEVFTEGEIEPVDYLLKLLKGTREKILVFSYSRSKAEEFAAIASPLGINVPVHHSSVSKSQRGRIEEDFKNNPDLRVVVATSTLEMGIDIGDIDRVIFLELPSSAASFLQRAGRSGRKKGQSKITIFLNDNQSFYYLLGILKKLDENTVEPVEPIDFYPQLLAHQLIGLSYWRGSLNAGDLDFLKRAFPFARVGRDHFKMLVDHLIEREFLVERDGRIVSGASTDEILGNGRSKMDFVVLFPGSLEYSVVLSGEEIGKIHPLILSGQEDGGGDNSFILGGKSYLVREIDQKERVVHVIPGHGGRLPGWLGGSSVVTKSFARSIMGAMIDLPEQRGTLLSDEHARDWKKSRVKLWQTEGSN</sequence>
<protein>
    <submittedName>
        <fullName evidence="5">DEAD/DEAH box helicase domain protein</fullName>
    </submittedName>
</protein>
<evidence type="ECO:0000256" key="2">
    <source>
        <dbReference type="ARBA" id="ARBA00022840"/>
    </source>
</evidence>
<dbReference type="GO" id="GO:0004386">
    <property type="term" value="F:helicase activity"/>
    <property type="evidence" value="ECO:0007669"/>
    <property type="project" value="UniProtKB-KW"/>
</dbReference>
<reference evidence="5 6" key="1">
    <citation type="submission" date="2017-01" db="EMBL/GenBank/DDBJ databases">
        <authorList>
            <person name="Erauso G."/>
        </authorList>
    </citation>
    <scope>NUCLEOTIDE SEQUENCE [LARGE SCALE GENOMIC DNA]</scope>
    <source>
        <strain evidence="5">MESINF1</strain>
    </source>
</reference>
<keyword evidence="5" id="KW-0378">Hydrolase</keyword>
<keyword evidence="1" id="KW-0547">Nucleotide-binding</keyword>
<dbReference type="EMBL" id="LS974202">
    <property type="protein sequence ID" value="SSC13581.1"/>
    <property type="molecule type" value="Genomic_DNA"/>
</dbReference>
<organism evidence="5 6">
    <name type="scientific">Mesotoga infera</name>
    <dbReference type="NCBI Taxonomy" id="1236046"/>
    <lineage>
        <taxon>Bacteria</taxon>
        <taxon>Thermotogati</taxon>
        <taxon>Thermotogota</taxon>
        <taxon>Thermotogae</taxon>
        <taxon>Kosmotogales</taxon>
        <taxon>Kosmotogaceae</taxon>
        <taxon>Mesotoga</taxon>
    </lineage>
</organism>
<feature type="domain" description="Helicase ATP-binding" evidence="3">
    <location>
        <begin position="1"/>
        <end position="166"/>
    </location>
</feature>
<dbReference type="InterPro" id="IPR011545">
    <property type="entry name" value="DEAD/DEAH_box_helicase_dom"/>
</dbReference>
<dbReference type="GO" id="GO:0003677">
    <property type="term" value="F:DNA binding"/>
    <property type="evidence" value="ECO:0007669"/>
    <property type="project" value="TreeGrafter"/>
</dbReference>
<evidence type="ECO:0000313" key="6">
    <source>
        <dbReference type="Proteomes" id="UP000250796"/>
    </source>
</evidence>
<dbReference type="KEGG" id="minf:MESINF_2141"/>
<dbReference type="InterPro" id="IPR001650">
    <property type="entry name" value="Helicase_C-like"/>
</dbReference>
<keyword evidence="6" id="KW-1185">Reference proteome</keyword>
<dbReference type="InterPro" id="IPR052511">
    <property type="entry name" value="ATP-dep_Helicase"/>
</dbReference>
<evidence type="ECO:0000259" key="4">
    <source>
        <dbReference type="PROSITE" id="PS51194"/>
    </source>
</evidence>
<dbReference type="AlphaFoldDB" id="A0A7Z7LGJ2"/>
<keyword evidence="2" id="KW-0067">ATP-binding</keyword>
<dbReference type="Pfam" id="PF00270">
    <property type="entry name" value="DEAD"/>
    <property type="match status" value="1"/>
</dbReference>
<evidence type="ECO:0000256" key="1">
    <source>
        <dbReference type="ARBA" id="ARBA00022741"/>
    </source>
</evidence>
<dbReference type="InterPro" id="IPR014001">
    <property type="entry name" value="Helicase_ATP-bd"/>
</dbReference>
<dbReference type="InterPro" id="IPR027417">
    <property type="entry name" value="P-loop_NTPase"/>
</dbReference>
<keyword evidence="5" id="KW-0347">Helicase</keyword>
<dbReference type="PANTHER" id="PTHR47962:SF5">
    <property type="entry name" value="ATP-DEPENDENT HELICASE LHR-RELATED"/>
    <property type="match status" value="1"/>
</dbReference>
<dbReference type="Pfam" id="PF00271">
    <property type="entry name" value="Helicase_C"/>
    <property type="match status" value="1"/>
</dbReference>
<dbReference type="PANTHER" id="PTHR47962">
    <property type="entry name" value="ATP-DEPENDENT HELICASE LHR-RELATED-RELATED"/>
    <property type="match status" value="1"/>
</dbReference>
<accession>A0A7Z7LGJ2</accession>
<evidence type="ECO:0000313" key="5">
    <source>
        <dbReference type="EMBL" id="SSC13581.1"/>
    </source>
</evidence>
<dbReference type="SMART" id="SM00487">
    <property type="entry name" value="DEXDc"/>
    <property type="match status" value="1"/>
</dbReference>
<dbReference type="PROSITE" id="PS51194">
    <property type="entry name" value="HELICASE_CTER"/>
    <property type="match status" value="1"/>
</dbReference>
<dbReference type="Proteomes" id="UP000250796">
    <property type="component" value="Chromosome MESINF"/>
</dbReference>
<dbReference type="PROSITE" id="PS51192">
    <property type="entry name" value="HELICASE_ATP_BIND_1"/>
    <property type="match status" value="1"/>
</dbReference>